<dbReference type="PROSITE" id="PS50249">
    <property type="entry name" value="MPN"/>
    <property type="match status" value="1"/>
</dbReference>
<protein>
    <submittedName>
        <fullName evidence="9">JAB domain-containing protein</fullName>
    </submittedName>
</protein>
<dbReference type="NCBIfam" id="NF000642">
    <property type="entry name" value="PRK00024.1"/>
    <property type="match status" value="1"/>
</dbReference>
<gene>
    <name evidence="9" type="ORF">EF514_05120</name>
</gene>
<organism evidence="9 10">
    <name type="scientific">Anaerosphaera multitolerans</name>
    <dbReference type="NCBI Taxonomy" id="2487351"/>
    <lineage>
        <taxon>Bacteria</taxon>
        <taxon>Bacillati</taxon>
        <taxon>Bacillota</taxon>
        <taxon>Tissierellia</taxon>
        <taxon>Tissierellales</taxon>
        <taxon>Peptoniphilaceae</taxon>
        <taxon>Anaerosphaera</taxon>
    </lineage>
</organism>
<dbReference type="Pfam" id="PF04002">
    <property type="entry name" value="RadC"/>
    <property type="match status" value="1"/>
</dbReference>
<evidence type="ECO:0000256" key="6">
    <source>
        <dbReference type="ARBA" id="ARBA00023049"/>
    </source>
</evidence>
<name>A0A437S7H1_9FIRM</name>
<dbReference type="Pfam" id="PF20582">
    <property type="entry name" value="UPF0758_N"/>
    <property type="match status" value="1"/>
</dbReference>
<dbReference type="InterPro" id="IPR025657">
    <property type="entry name" value="RadC_JAB"/>
</dbReference>
<dbReference type="PANTHER" id="PTHR30471:SF3">
    <property type="entry name" value="UPF0758 PROTEIN YEES-RELATED"/>
    <property type="match status" value="1"/>
</dbReference>
<evidence type="ECO:0000256" key="5">
    <source>
        <dbReference type="ARBA" id="ARBA00022833"/>
    </source>
</evidence>
<feature type="domain" description="MPN" evidence="8">
    <location>
        <begin position="114"/>
        <end position="236"/>
    </location>
</feature>
<evidence type="ECO:0000256" key="7">
    <source>
        <dbReference type="RuleBase" id="RU003797"/>
    </source>
</evidence>
<evidence type="ECO:0000313" key="9">
    <source>
        <dbReference type="EMBL" id="RVU55006.1"/>
    </source>
</evidence>
<comment type="caution">
    <text evidence="9">The sequence shown here is derived from an EMBL/GenBank/DDBJ whole genome shotgun (WGS) entry which is preliminary data.</text>
</comment>
<dbReference type="EMBL" id="RLIH01000005">
    <property type="protein sequence ID" value="RVU55006.1"/>
    <property type="molecule type" value="Genomic_DNA"/>
</dbReference>
<sequence>MEMNYKLKDLPAEDRPQEKLIKYGADTLSNAELIALIIRTGTKTKTSVQLSQEIINSLQREGVKEETGIYAINDITIKDLMKIKGVGINKASMILAAVTLGKRINKISVHSRKKVNCPKDIVDYVMSEMRFLKQETFKIAILNTKKEIESIKSISTGIINSTLVHPREVFVAAINELAHTIILLHNHPSGDPTPSKDDLILTDNIKKAGEIIQIPVIDHIIIGDNTYYSFLENNLI</sequence>
<dbReference type="Gene3D" id="3.40.140.10">
    <property type="entry name" value="Cytidine Deaminase, domain 2"/>
    <property type="match status" value="1"/>
</dbReference>
<dbReference type="PANTHER" id="PTHR30471">
    <property type="entry name" value="DNA REPAIR PROTEIN RADC"/>
    <property type="match status" value="1"/>
</dbReference>
<dbReference type="GO" id="GO:0008237">
    <property type="term" value="F:metallopeptidase activity"/>
    <property type="evidence" value="ECO:0007669"/>
    <property type="project" value="UniProtKB-KW"/>
</dbReference>
<dbReference type="NCBIfam" id="TIGR00608">
    <property type="entry name" value="radc"/>
    <property type="match status" value="1"/>
</dbReference>
<accession>A0A437S7H1</accession>
<dbReference type="GO" id="GO:0006508">
    <property type="term" value="P:proteolysis"/>
    <property type="evidence" value="ECO:0007669"/>
    <property type="project" value="UniProtKB-KW"/>
</dbReference>
<dbReference type="AlphaFoldDB" id="A0A437S7H1"/>
<keyword evidence="6" id="KW-0482">Metalloprotease</keyword>
<evidence type="ECO:0000256" key="2">
    <source>
        <dbReference type="ARBA" id="ARBA00022670"/>
    </source>
</evidence>
<dbReference type="Proteomes" id="UP000288812">
    <property type="component" value="Unassembled WGS sequence"/>
</dbReference>
<keyword evidence="10" id="KW-1185">Reference proteome</keyword>
<dbReference type="InterPro" id="IPR037518">
    <property type="entry name" value="MPN"/>
</dbReference>
<proteinExistence type="inferred from homology"/>
<comment type="similarity">
    <text evidence="1 7">Belongs to the UPF0758 family.</text>
</comment>
<dbReference type="InterPro" id="IPR020891">
    <property type="entry name" value="UPF0758_CS"/>
</dbReference>
<evidence type="ECO:0000256" key="4">
    <source>
        <dbReference type="ARBA" id="ARBA00022801"/>
    </source>
</evidence>
<dbReference type="GO" id="GO:0046872">
    <property type="term" value="F:metal ion binding"/>
    <property type="evidence" value="ECO:0007669"/>
    <property type="project" value="UniProtKB-KW"/>
</dbReference>
<dbReference type="InterPro" id="IPR046778">
    <property type="entry name" value="UPF0758_N"/>
</dbReference>
<evidence type="ECO:0000259" key="8">
    <source>
        <dbReference type="PROSITE" id="PS50249"/>
    </source>
</evidence>
<dbReference type="PROSITE" id="PS01302">
    <property type="entry name" value="UPF0758"/>
    <property type="match status" value="1"/>
</dbReference>
<dbReference type="InterPro" id="IPR001405">
    <property type="entry name" value="UPF0758"/>
</dbReference>
<evidence type="ECO:0000313" key="10">
    <source>
        <dbReference type="Proteomes" id="UP000288812"/>
    </source>
</evidence>
<evidence type="ECO:0000256" key="1">
    <source>
        <dbReference type="ARBA" id="ARBA00010243"/>
    </source>
</evidence>
<keyword evidence="5" id="KW-0862">Zinc</keyword>
<keyword evidence="3" id="KW-0479">Metal-binding</keyword>
<evidence type="ECO:0000256" key="3">
    <source>
        <dbReference type="ARBA" id="ARBA00022723"/>
    </source>
</evidence>
<dbReference type="OrthoDB" id="9804482at2"/>
<keyword evidence="2" id="KW-0645">Protease</keyword>
<keyword evidence="4" id="KW-0378">Hydrolase</keyword>
<reference evidence="9 10" key="1">
    <citation type="submission" date="2018-11" db="EMBL/GenBank/DDBJ databases">
        <title>Genome sequencing and assembly of Anaerosphaera sp. nov., GS7-6-2.</title>
        <authorList>
            <person name="Rettenmaier R."/>
            <person name="Liebl W."/>
            <person name="Zverlov V."/>
        </authorList>
    </citation>
    <scope>NUCLEOTIDE SEQUENCE [LARGE SCALE GENOMIC DNA]</scope>
    <source>
        <strain evidence="9 10">GS7-6-2</strain>
    </source>
</reference>
<dbReference type="CDD" id="cd08071">
    <property type="entry name" value="MPN_DUF2466"/>
    <property type="match status" value="1"/>
</dbReference>